<evidence type="ECO:0000256" key="11">
    <source>
        <dbReference type="ARBA" id="ARBA00061173"/>
    </source>
</evidence>
<evidence type="ECO:0000256" key="12">
    <source>
        <dbReference type="ARBA" id="ARBA00072252"/>
    </source>
</evidence>
<comment type="similarity">
    <text evidence="11">Belongs to the ABC transporter superfamily. Cyclolysin exporter (TC 3.A.1.109.2) family.</text>
</comment>
<dbReference type="Gene3D" id="3.90.70.10">
    <property type="entry name" value="Cysteine proteinases"/>
    <property type="match status" value="1"/>
</dbReference>
<dbReference type="GO" id="GO:0140359">
    <property type="term" value="F:ABC-type transporter activity"/>
    <property type="evidence" value="ECO:0007669"/>
    <property type="project" value="InterPro"/>
</dbReference>
<dbReference type="SUPFAM" id="SSF90123">
    <property type="entry name" value="ABC transporter transmembrane region"/>
    <property type="match status" value="1"/>
</dbReference>
<dbReference type="OrthoDB" id="8554730at2"/>
<dbReference type="GO" id="GO:0005524">
    <property type="term" value="F:ATP binding"/>
    <property type="evidence" value="ECO:0007669"/>
    <property type="project" value="UniProtKB-KW"/>
</dbReference>
<dbReference type="InterPro" id="IPR003593">
    <property type="entry name" value="AAA+_ATPase"/>
</dbReference>
<dbReference type="FunFam" id="3.40.50.300:FF:000299">
    <property type="entry name" value="ABC transporter ATP-binding protein/permease"/>
    <property type="match status" value="1"/>
</dbReference>
<dbReference type="PANTHER" id="PTHR24221">
    <property type="entry name" value="ATP-BINDING CASSETTE SUB-FAMILY B"/>
    <property type="match status" value="1"/>
</dbReference>
<keyword evidence="2" id="KW-0813">Transport</keyword>
<dbReference type="Gene3D" id="1.20.1560.10">
    <property type="entry name" value="ABC transporter type 1, transmembrane domain"/>
    <property type="match status" value="1"/>
</dbReference>
<organism evidence="13 14">
    <name type="scientific">Neisseria chenwenguii</name>
    <dbReference type="NCBI Taxonomy" id="1853278"/>
    <lineage>
        <taxon>Bacteria</taxon>
        <taxon>Pseudomonadati</taxon>
        <taxon>Pseudomonadota</taxon>
        <taxon>Betaproteobacteria</taxon>
        <taxon>Neisseriales</taxon>
        <taxon>Neisseriaceae</taxon>
        <taxon>Neisseria</taxon>
    </lineage>
</organism>
<keyword evidence="6" id="KW-0547">Nucleotide-binding</keyword>
<dbReference type="InterPro" id="IPR017871">
    <property type="entry name" value="ABC_transporter-like_CS"/>
</dbReference>
<name>A0A220S1H4_9NEIS</name>
<evidence type="ECO:0000256" key="3">
    <source>
        <dbReference type="ARBA" id="ARBA00022475"/>
    </source>
</evidence>
<accession>A0A220S1H4</accession>
<dbReference type="Proteomes" id="UP000198238">
    <property type="component" value="Chromosome"/>
</dbReference>
<keyword evidence="3" id="KW-1003">Cell membrane</keyword>
<evidence type="ECO:0000256" key="8">
    <source>
        <dbReference type="ARBA" id="ARBA00022989"/>
    </source>
</evidence>
<sequence length="702" mass="79180">MNYLDKLSFGFGKKLPVVLQTEVAECGLACLTAIAGYHGYNTDLRTMRQKYSLSQKGMTMAHIVRYGNELNLTSRALRLDLPDLPNLKTPCILHWDMNHFVVLASVGKDSITIMDPAVGMRKIRMSEVSQKFTGIALELWPNTHFEKKDEKERIRILSLLKGVTGIGRSLAQVLLLALALEVFTLVSPFLLQWVIDNVVVSADRNLLVTLVLGFGLLKILQELTRLLQSWVNMHLATTLNVQWKANMFKRLLELPSDYFQKRHLGDIISRFGSIDTIQDTLTSTFIEVVLSGIMGVFTLVLMFFYSVKLTLIVLIALVLYILIRWLAYRPLRNATEENIIHDAKQDTYFMETVRGVQTVKLFGKNEQRHNVWMSLFVDTVNTKLTTQKLENIFSFANKLLFGVEGILIVYFGASNILDGIFTVGALTAFWSYKDQFETRVGKLVDQYVKIKMLNLQAERLADIVLTESEQETADEFLLPQIEGDIDISVEDVSFAYSESEPPVLQNVSFKIKQGESLAFVGSSGCGKSTLMHILIGNLKPTEGHVYLNGHDIHKLHPRFIRDLSGTVTQDDVLFSGSISENISFFDETPDPQKIMQCAAMAVIHEDIMKMPMGYETLIGDMGSALSGGQKQRIILARALYREPKILFLDEATSNLDIENEKAINQNLKLLNVTKIVVAHRKETIDAADRILDLRKDLMTEAV</sequence>
<proteinExistence type="inferred from homology"/>
<dbReference type="RefSeq" id="WP_089035972.1">
    <property type="nucleotide sequence ID" value="NZ_CP022278.1"/>
</dbReference>
<comment type="subcellular location">
    <subcellularLocation>
        <location evidence="1">Cell membrane</location>
        <topology evidence="1">Multi-pass membrane protein</topology>
    </subcellularLocation>
</comment>
<dbReference type="PROSITE" id="PS50929">
    <property type="entry name" value="ABC_TM1F"/>
    <property type="match status" value="1"/>
</dbReference>
<evidence type="ECO:0000256" key="4">
    <source>
        <dbReference type="ARBA" id="ARBA00022692"/>
    </source>
</evidence>
<dbReference type="InterPro" id="IPR003439">
    <property type="entry name" value="ABC_transporter-like_ATP-bd"/>
</dbReference>
<evidence type="ECO:0000256" key="9">
    <source>
        <dbReference type="ARBA" id="ARBA00023136"/>
    </source>
</evidence>
<evidence type="ECO:0000256" key="2">
    <source>
        <dbReference type="ARBA" id="ARBA00022448"/>
    </source>
</evidence>
<dbReference type="PROSITE" id="PS50893">
    <property type="entry name" value="ABC_TRANSPORTER_2"/>
    <property type="match status" value="1"/>
</dbReference>
<keyword evidence="9" id="KW-0472">Membrane</keyword>
<evidence type="ECO:0000313" key="14">
    <source>
        <dbReference type="Proteomes" id="UP000198238"/>
    </source>
</evidence>
<keyword evidence="14" id="KW-1185">Reference proteome</keyword>
<dbReference type="Pfam" id="PF03412">
    <property type="entry name" value="Peptidase_C39"/>
    <property type="match status" value="1"/>
</dbReference>
<dbReference type="GO" id="GO:0031640">
    <property type="term" value="P:killing of cells of another organism"/>
    <property type="evidence" value="ECO:0007669"/>
    <property type="project" value="UniProtKB-KW"/>
</dbReference>
<dbReference type="GO" id="GO:0008234">
    <property type="term" value="F:cysteine-type peptidase activity"/>
    <property type="evidence" value="ECO:0007669"/>
    <property type="project" value="InterPro"/>
</dbReference>
<dbReference type="KEGG" id="nei:BG910_05480"/>
<dbReference type="InterPro" id="IPR039421">
    <property type="entry name" value="Type_1_exporter"/>
</dbReference>
<dbReference type="GO" id="GO:0034040">
    <property type="term" value="F:ATPase-coupled lipid transmembrane transporter activity"/>
    <property type="evidence" value="ECO:0007669"/>
    <property type="project" value="TreeGrafter"/>
</dbReference>
<dbReference type="SUPFAM" id="SSF52540">
    <property type="entry name" value="P-loop containing nucleoside triphosphate hydrolases"/>
    <property type="match status" value="1"/>
</dbReference>
<comment type="function">
    <text evidence="10">Involved in the export of calmodulin-sensitive adenylate cyclase-hemolysin (cyclolysin).</text>
</comment>
<dbReference type="InterPro" id="IPR036640">
    <property type="entry name" value="ABC1_TM_sf"/>
</dbReference>
<dbReference type="Gene3D" id="3.40.50.300">
    <property type="entry name" value="P-loop containing nucleotide triphosphate hydrolases"/>
    <property type="match status" value="1"/>
</dbReference>
<keyword evidence="7 13" id="KW-0067">ATP-binding</keyword>
<keyword evidence="8" id="KW-1133">Transmembrane helix</keyword>
<evidence type="ECO:0000256" key="1">
    <source>
        <dbReference type="ARBA" id="ARBA00004651"/>
    </source>
</evidence>
<keyword evidence="4" id="KW-0812">Transmembrane</keyword>
<dbReference type="CDD" id="cd18567">
    <property type="entry name" value="ABC_6TM_CvaB_RaxB_like"/>
    <property type="match status" value="1"/>
</dbReference>
<dbReference type="Pfam" id="PF00664">
    <property type="entry name" value="ABC_membrane"/>
    <property type="match status" value="1"/>
</dbReference>
<dbReference type="InterPro" id="IPR033838">
    <property type="entry name" value="CvaB_peptidase"/>
</dbReference>
<protein>
    <recommendedName>
        <fullName evidence="12">Cyclolysin secretion/processing ATP-binding protein CyaB</fullName>
    </recommendedName>
</protein>
<evidence type="ECO:0000256" key="5">
    <source>
        <dbReference type="ARBA" id="ARBA00022735"/>
    </source>
</evidence>
<dbReference type="PROSITE" id="PS00211">
    <property type="entry name" value="ABC_TRANSPORTER_1"/>
    <property type="match status" value="1"/>
</dbReference>
<dbReference type="EMBL" id="CP022278">
    <property type="protein sequence ID" value="ASK27262.1"/>
    <property type="molecule type" value="Genomic_DNA"/>
</dbReference>
<dbReference type="GO" id="GO:0006508">
    <property type="term" value="P:proteolysis"/>
    <property type="evidence" value="ECO:0007669"/>
    <property type="project" value="InterPro"/>
</dbReference>
<dbReference type="InterPro" id="IPR011527">
    <property type="entry name" value="ABC1_TM_dom"/>
</dbReference>
<dbReference type="CDD" id="cd02419">
    <property type="entry name" value="Peptidase_C39C"/>
    <property type="match status" value="1"/>
</dbReference>
<dbReference type="AlphaFoldDB" id="A0A220S1H4"/>
<evidence type="ECO:0000256" key="6">
    <source>
        <dbReference type="ARBA" id="ARBA00022741"/>
    </source>
</evidence>
<reference evidence="13 14" key="1">
    <citation type="submission" date="2017-06" db="EMBL/GenBank/DDBJ databases">
        <title>Neisseria chenwenguii sp. nov., isolated from the intestinal contents of Tibetan Plateau Pika in Yushu, Qinghai Province, China.</title>
        <authorList>
            <person name="Zhang G."/>
        </authorList>
    </citation>
    <scope>NUCLEOTIDE SEQUENCE [LARGE SCALE GENOMIC DNA]</scope>
    <source>
        <strain evidence="13 14">10023</strain>
    </source>
</reference>
<dbReference type="InterPro" id="IPR005074">
    <property type="entry name" value="Peptidase_C39"/>
</dbReference>
<keyword evidence="5" id="KW-0354">Hemolysis</keyword>
<evidence type="ECO:0000313" key="13">
    <source>
        <dbReference type="EMBL" id="ASK27262.1"/>
    </source>
</evidence>
<evidence type="ECO:0000256" key="10">
    <source>
        <dbReference type="ARBA" id="ARBA00055355"/>
    </source>
</evidence>
<dbReference type="InterPro" id="IPR027417">
    <property type="entry name" value="P-loop_NTPase"/>
</dbReference>
<dbReference type="SMART" id="SM00382">
    <property type="entry name" value="AAA"/>
    <property type="match status" value="1"/>
</dbReference>
<dbReference type="PROSITE" id="PS50990">
    <property type="entry name" value="PEPTIDASE_C39"/>
    <property type="match status" value="1"/>
</dbReference>
<gene>
    <name evidence="13" type="ORF">BG910_05480</name>
</gene>
<dbReference type="Pfam" id="PF00005">
    <property type="entry name" value="ABC_tran"/>
    <property type="match status" value="1"/>
</dbReference>
<dbReference type="GO" id="GO:0016887">
    <property type="term" value="F:ATP hydrolysis activity"/>
    <property type="evidence" value="ECO:0007669"/>
    <property type="project" value="InterPro"/>
</dbReference>
<dbReference type="PANTHER" id="PTHR24221:SF606">
    <property type="entry name" value="COLICIN V SECRETION-PROCESSING ATP-BINDING PROTEIN"/>
    <property type="match status" value="1"/>
</dbReference>
<dbReference type="GO" id="GO:0005886">
    <property type="term" value="C:plasma membrane"/>
    <property type="evidence" value="ECO:0007669"/>
    <property type="project" value="UniProtKB-SubCell"/>
</dbReference>
<keyword evidence="5" id="KW-0204">Cytolysis</keyword>
<evidence type="ECO:0000256" key="7">
    <source>
        <dbReference type="ARBA" id="ARBA00022840"/>
    </source>
</evidence>